<sequence>MKQAREAWVAWVAWVAEQPLLDPARIVFIDETGASTKMARL</sequence>
<name>A0A1H6ZZC7_9GAMM</name>
<proteinExistence type="predicted"/>
<gene>
    <name evidence="1" type="ORF">SAMN04244572_04573</name>
</gene>
<dbReference type="AlphaFoldDB" id="A0A1H6ZZC7"/>
<protein>
    <submittedName>
        <fullName evidence="1">Uncharacterized protein</fullName>
    </submittedName>
</protein>
<dbReference type="EMBL" id="FNYQ01000148">
    <property type="protein sequence ID" value="SEJ58588.1"/>
    <property type="molecule type" value="Genomic_DNA"/>
</dbReference>
<dbReference type="Proteomes" id="UP000199250">
    <property type="component" value="Unassembled WGS sequence"/>
</dbReference>
<evidence type="ECO:0000313" key="2">
    <source>
        <dbReference type="Proteomes" id="UP000199250"/>
    </source>
</evidence>
<evidence type="ECO:0000313" key="1">
    <source>
        <dbReference type="EMBL" id="SEJ58588.1"/>
    </source>
</evidence>
<organism evidence="1 2">
    <name type="scientific">Azotobacter beijerinckii</name>
    <dbReference type="NCBI Taxonomy" id="170623"/>
    <lineage>
        <taxon>Bacteria</taxon>
        <taxon>Pseudomonadati</taxon>
        <taxon>Pseudomonadota</taxon>
        <taxon>Gammaproteobacteria</taxon>
        <taxon>Pseudomonadales</taxon>
        <taxon>Pseudomonadaceae</taxon>
        <taxon>Azotobacter</taxon>
    </lineage>
</organism>
<accession>A0A1H6ZZC7</accession>
<reference evidence="1 2" key="1">
    <citation type="submission" date="2016-10" db="EMBL/GenBank/DDBJ databases">
        <authorList>
            <person name="de Groot N.N."/>
        </authorList>
    </citation>
    <scope>NUCLEOTIDE SEQUENCE [LARGE SCALE GENOMIC DNA]</scope>
    <source>
        <strain evidence="1 2">DSM 373</strain>
    </source>
</reference>